<dbReference type="OrthoDB" id="1937476at2759"/>
<protein>
    <submittedName>
        <fullName evidence="1">Uncharacterized protein</fullName>
    </submittedName>
</protein>
<sequence length="158" mass="17435">MTNLSSELKPVATPLFGFNGASVSSEGSVMLKVTLDTRPRHVRVEVDFLVVKMKSAYNAIFGRGLLGKLGGIPSTYHQKLKFPTSNGIGEVMGNQTEARRCYVNPIKAKEPIVSEYEPMCDENSERHEPAEQTKQVKIAEEKSVENFLVKWSGSMLSG</sequence>
<dbReference type="AlphaFoldDB" id="A0A843VPK4"/>
<dbReference type="PANTHER" id="PTHR33240:SF17">
    <property type="entry name" value="EUKARYOTIC PEPTIDE CHAIN RELEASE FACTOR GTP-BINDING SUBUNIT-LIKE"/>
    <property type="match status" value="1"/>
</dbReference>
<organism evidence="1 2">
    <name type="scientific">Colocasia esculenta</name>
    <name type="common">Wild taro</name>
    <name type="synonym">Arum esculentum</name>
    <dbReference type="NCBI Taxonomy" id="4460"/>
    <lineage>
        <taxon>Eukaryota</taxon>
        <taxon>Viridiplantae</taxon>
        <taxon>Streptophyta</taxon>
        <taxon>Embryophyta</taxon>
        <taxon>Tracheophyta</taxon>
        <taxon>Spermatophyta</taxon>
        <taxon>Magnoliopsida</taxon>
        <taxon>Liliopsida</taxon>
        <taxon>Araceae</taxon>
        <taxon>Aroideae</taxon>
        <taxon>Colocasieae</taxon>
        <taxon>Colocasia</taxon>
    </lineage>
</organism>
<dbReference type="PANTHER" id="PTHR33240">
    <property type="entry name" value="OS08G0508500 PROTEIN"/>
    <property type="match status" value="1"/>
</dbReference>
<dbReference type="EMBL" id="NMUH01001745">
    <property type="protein sequence ID" value="MQL95044.1"/>
    <property type="molecule type" value="Genomic_DNA"/>
</dbReference>
<proteinExistence type="predicted"/>
<comment type="caution">
    <text evidence="1">The sequence shown here is derived from an EMBL/GenBank/DDBJ whole genome shotgun (WGS) entry which is preliminary data.</text>
</comment>
<accession>A0A843VPK4</accession>
<keyword evidence="2" id="KW-1185">Reference proteome</keyword>
<evidence type="ECO:0000313" key="2">
    <source>
        <dbReference type="Proteomes" id="UP000652761"/>
    </source>
</evidence>
<gene>
    <name evidence="1" type="ORF">Taro_027702</name>
</gene>
<reference evidence="1" key="1">
    <citation type="submission" date="2017-07" db="EMBL/GenBank/DDBJ databases">
        <title>Taro Niue Genome Assembly and Annotation.</title>
        <authorList>
            <person name="Atibalentja N."/>
            <person name="Keating K."/>
            <person name="Fields C.J."/>
        </authorList>
    </citation>
    <scope>NUCLEOTIDE SEQUENCE</scope>
    <source>
        <strain evidence="1">Niue_2</strain>
        <tissue evidence="1">Leaf</tissue>
    </source>
</reference>
<evidence type="ECO:0000313" key="1">
    <source>
        <dbReference type="EMBL" id="MQL95044.1"/>
    </source>
</evidence>
<name>A0A843VPK4_COLES</name>
<dbReference type="Proteomes" id="UP000652761">
    <property type="component" value="Unassembled WGS sequence"/>
</dbReference>